<dbReference type="Proteomes" id="UP000694846">
    <property type="component" value="Unplaced"/>
</dbReference>
<evidence type="ECO:0000256" key="1">
    <source>
        <dbReference type="SAM" id="Phobius"/>
    </source>
</evidence>
<dbReference type="InterPro" id="IPR007720">
    <property type="entry name" value="PigQ/GPI1"/>
</dbReference>
<dbReference type="CTD" id="117366"/>
<keyword evidence="1" id="KW-0812">Transmembrane</keyword>
<evidence type="ECO:0000313" key="3">
    <source>
        <dbReference type="RefSeq" id="XP_025421753.1"/>
    </source>
</evidence>
<feature type="transmembrane region" description="Helical" evidence="1">
    <location>
        <begin position="280"/>
        <end position="298"/>
    </location>
</feature>
<keyword evidence="3" id="KW-0808">Transferase</keyword>
<dbReference type="PANTHER" id="PTHR21329:SF3">
    <property type="entry name" value="PHOSPHATIDYLINOSITOL N-ACETYLGLUCOSAMINYLTRANSFERASE SUBUNIT Q"/>
    <property type="match status" value="1"/>
</dbReference>
<feature type="transmembrane region" description="Helical" evidence="1">
    <location>
        <begin position="381"/>
        <end position="412"/>
    </location>
</feature>
<dbReference type="GeneID" id="112691632"/>
<keyword evidence="3" id="KW-0328">Glycosyltransferase</keyword>
<dbReference type="GO" id="GO:0005783">
    <property type="term" value="C:endoplasmic reticulum"/>
    <property type="evidence" value="ECO:0007669"/>
    <property type="project" value="TreeGrafter"/>
</dbReference>
<feature type="transmembrane region" description="Helical" evidence="1">
    <location>
        <begin position="305"/>
        <end position="323"/>
    </location>
</feature>
<dbReference type="GO" id="GO:0016757">
    <property type="term" value="F:glycosyltransferase activity"/>
    <property type="evidence" value="ECO:0007669"/>
    <property type="project" value="UniProtKB-KW"/>
</dbReference>
<dbReference type="OrthoDB" id="70250at2759"/>
<proteinExistence type="predicted"/>
<sequence>MEKRVILFPKPLLETSDITVELLGFDKLIENVRYYFILPNYLENVNNEECEMQTIGHFTRTNCQTCVEHKEPNVLCITKINGNLNASLFPGLLENVVLVIYEPSRLYDYGTFLTYEGDSQFICFTILAKWLCSIKDEQEHNHVSKIIVFQRFIKYLLIILNVLINSFETDVMQLTLLRLMFFKHILGVLKNYLWIIESLVHNKHTLSKAKAINYLMSCICDALFGITFLYLLNITFVSSNELFSYISSISHEVIKVLQGILQWLMGSPAGLKLNDPLNSLLGTCFLYLVNLWWSFLVICRPFLELTFQVYVFIGVFGLSYQIAILEDVLMVVSFHVHCIYTYAAWLYNLQRTSLLILAKLFIGRSCNPQPGRSMSYTTQQLYVGTMSFAILLFLLPTTLIYYIVFVVMRIIIVMTRGILIRLRYVLQILPVYTTLMWFVKSCSSSGIIKMNIVSNTNSNTVVLNMTVVADSWWATIKHYLPDSVKRPSTVSWLALTKRMCTGKIINPI</sequence>
<keyword evidence="2" id="KW-1185">Reference proteome</keyword>
<keyword evidence="1" id="KW-1133">Transmembrane helix</keyword>
<dbReference type="PANTHER" id="PTHR21329">
    <property type="entry name" value="PHOSPHATIDYLINOSITOL N-ACETYLGLUCOSAMINYLTRANSFERASE SUBUNIT Q-RELATED"/>
    <property type="match status" value="1"/>
</dbReference>
<accession>A0A8B8GFM3</accession>
<dbReference type="AlphaFoldDB" id="A0A8B8GFM3"/>
<gene>
    <name evidence="3" type="primary">LOC112691632</name>
</gene>
<name>A0A8B8GFM3_9HEMI</name>
<dbReference type="Pfam" id="PF05024">
    <property type="entry name" value="Gpi1"/>
    <property type="match status" value="1"/>
</dbReference>
<dbReference type="GO" id="GO:0016020">
    <property type="term" value="C:membrane"/>
    <property type="evidence" value="ECO:0007669"/>
    <property type="project" value="InterPro"/>
</dbReference>
<organism evidence="2 3">
    <name type="scientific">Sipha flava</name>
    <name type="common">yellow sugarcane aphid</name>
    <dbReference type="NCBI Taxonomy" id="143950"/>
    <lineage>
        <taxon>Eukaryota</taxon>
        <taxon>Metazoa</taxon>
        <taxon>Ecdysozoa</taxon>
        <taxon>Arthropoda</taxon>
        <taxon>Hexapoda</taxon>
        <taxon>Insecta</taxon>
        <taxon>Pterygota</taxon>
        <taxon>Neoptera</taxon>
        <taxon>Paraneoptera</taxon>
        <taxon>Hemiptera</taxon>
        <taxon>Sternorrhyncha</taxon>
        <taxon>Aphidomorpha</taxon>
        <taxon>Aphidoidea</taxon>
        <taxon>Aphididae</taxon>
        <taxon>Sipha</taxon>
    </lineage>
</organism>
<protein>
    <submittedName>
        <fullName evidence="3">Phosphatidylinositol N-acetylglucosaminyltransferase subunit Q</fullName>
    </submittedName>
</protein>
<reference evidence="3" key="1">
    <citation type="submission" date="2025-08" db="UniProtKB">
        <authorList>
            <consortium name="RefSeq"/>
        </authorList>
    </citation>
    <scope>IDENTIFICATION</scope>
    <source>
        <tissue evidence="3">Whole body</tissue>
    </source>
</reference>
<feature type="transmembrane region" description="Helical" evidence="1">
    <location>
        <begin position="418"/>
        <end position="439"/>
    </location>
</feature>
<keyword evidence="1" id="KW-0472">Membrane</keyword>
<dbReference type="RefSeq" id="XP_025421753.1">
    <property type="nucleotide sequence ID" value="XM_025565968.1"/>
</dbReference>
<evidence type="ECO:0000313" key="2">
    <source>
        <dbReference type="Proteomes" id="UP000694846"/>
    </source>
</evidence>
<feature type="transmembrane region" description="Helical" evidence="1">
    <location>
        <begin position="212"/>
        <end position="232"/>
    </location>
</feature>
<dbReference type="GO" id="GO:0006506">
    <property type="term" value="P:GPI anchor biosynthetic process"/>
    <property type="evidence" value="ECO:0007669"/>
    <property type="project" value="InterPro"/>
</dbReference>